<name>A0AB34IEW2_PRYPA</name>
<dbReference type="EMBL" id="JBGBPQ010000027">
    <property type="protein sequence ID" value="KAL1498813.1"/>
    <property type="molecule type" value="Genomic_DNA"/>
</dbReference>
<dbReference type="Proteomes" id="UP001515480">
    <property type="component" value="Unassembled WGS sequence"/>
</dbReference>
<organism evidence="3 4">
    <name type="scientific">Prymnesium parvum</name>
    <name type="common">Toxic golden alga</name>
    <dbReference type="NCBI Taxonomy" id="97485"/>
    <lineage>
        <taxon>Eukaryota</taxon>
        <taxon>Haptista</taxon>
        <taxon>Haptophyta</taxon>
        <taxon>Prymnesiophyceae</taxon>
        <taxon>Prymnesiales</taxon>
        <taxon>Prymnesiaceae</taxon>
        <taxon>Prymnesium</taxon>
    </lineage>
</organism>
<evidence type="ECO:0000256" key="2">
    <source>
        <dbReference type="SAM" id="Phobius"/>
    </source>
</evidence>
<sequence length="256" mass="27061">MTLPPPLPSPLPSPTYAPLPRTHQANGKPMPPQMPDVQAATAAYLSQHDLQDAVNHAIISLCGCEELPQEPLLYLADRLDEYQRSYKAAPPPTTPQLDRPTRHELGGEVFERWRCVSSFRGERLPSPRAPPLPPRAAAPAAEGSTAAQADEAEAEEGEEGKVEEVAEVAAAEAEGEGGEKEDVVQGEGEAGEARAVEAGEGSIAPRVGAAGGQPLADALAWIAATPHLQRRLQILASVVLAVLAGGTVLRVLKRRK</sequence>
<protein>
    <submittedName>
        <fullName evidence="3">Uncharacterized protein</fullName>
    </submittedName>
</protein>
<accession>A0AB34IEW2</accession>
<feature type="region of interest" description="Disordered" evidence="1">
    <location>
        <begin position="121"/>
        <end position="193"/>
    </location>
</feature>
<gene>
    <name evidence="3" type="ORF">AB1Y20_014118</name>
</gene>
<feature type="transmembrane region" description="Helical" evidence="2">
    <location>
        <begin position="232"/>
        <end position="252"/>
    </location>
</feature>
<keyword evidence="2" id="KW-0472">Membrane</keyword>
<evidence type="ECO:0000256" key="1">
    <source>
        <dbReference type="SAM" id="MobiDB-lite"/>
    </source>
</evidence>
<feature type="region of interest" description="Disordered" evidence="1">
    <location>
        <begin position="1"/>
        <end position="35"/>
    </location>
</feature>
<feature type="compositionally biased region" description="Low complexity" evidence="1">
    <location>
        <begin position="137"/>
        <end position="149"/>
    </location>
</feature>
<dbReference type="AlphaFoldDB" id="A0AB34IEW2"/>
<reference evidence="3 4" key="1">
    <citation type="journal article" date="2024" name="Science">
        <title>Giant polyketide synthase enzymes in the biosynthesis of giant marine polyether toxins.</title>
        <authorList>
            <person name="Fallon T.R."/>
            <person name="Shende V.V."/>
            <person name="Wierzbicki I.H."/>
            <person name="Pendleton A.L."/>
            <person name="Watervoot N.F."/>
            <person name="Auber R.P."/>
            <person name="Gonzalez D.J."/>
            <person name="Wisecaver J.H."/>
            <person name="Moore B.S."/>
        </authorList>
    </citation>
    <scope>NUCLEOTIDE SEQUENCE [LARGE SCALE GENOMIC DNA]</scope>
    <source>
        <strain evidence="3 4">12B1</strain>
    </source>
</reference>
<feature type="compositionally biased region" description="Pro residues" evidence="1">
    <location>
        <begin position="127"/>
        <end position="136"/>
    </location>
</feature>
<feature type="compositionally biased region" description="Pro residues" evidence="1">
    <location>
        <begin position="1"/>
        <end position="17"/>
    </location>
</feature>
<keyword evidence="2" id="KW-0812">Transmembrane</keyword>
<keyword evidence="4" id="KW-1185">Reference proteome</keyword>
<evidence type="ECO:0000313" key="4">
    <source>
        <dbReference type="Proteomes" id="UP001515480"/>
    </source>
</evidence>
<evidence type="ECO:0000313" key="3">
    <source>
        <dbReference type="EMBL" id="KAL1498813.1"/>
    </source>
</evidence>
<keyword evidence="2" id="KW-1133">Transmembrane helix</keyword>
<comment type="caution">
    <text evidence="3">The sequence shown here is derived from an EMBL/GenBank/DDBJ whole genome shotgun (WGS) entry which is preliminary data.</text>
</comment>
<proteinExistence type="predicted"/>